<dbReference type="SMART" id="SM00530">
    <property type="entry name" value="HTH_XRE"/>
    <property type="match status" value="1"/>
</dbReference>
<name>A0A845L146_9FIRM</name>
<feature type="domain" description="HTH cro/C1-type" evidence="1">
    <location>
        <begin position="6"/>
        <end position="60"/>
    </location>
</feature>
<dbReference type="OrthoDB" id="1796720at2"/>
<proteinExistence type="predicted"/>
<comment type="caution">
    <text evidence="2">The sequence shown here is derived from an EMBL/GenBank/DDBJ whole genome shotgun (WGS) entry which is preliminary data.</text>
</comment>
<gene>
    <name evidence="2" type="ORF">GTO91_10905</name>
</gene>
<dbReference type="PROSITE" id="PS50943">
    <property type="entry name" value="HTH_CROC1"/>
    <property type="match status" value="1"/>
</dbReference>
<accession>A0A845L146</accession>
<organism evidence="2 3">
    <name type="scientific">Heliomicrobium undosum</name>
    <dbReference type="NCBI Taxonomy" id="121734"/>
    <lineage>
        <taxon>Bacteria</taxon>
        <taxon>Bacillati</taxon>
        <taxon>Bacillota</taxon>
        <taxon>Clostridia</taxon>
        <taxon>Eubacteriales</taxon>
        <taxon>Heliobacteriaceae</taxon>
        <taxon>Heliomicrobium</taxon>
    </lineage>
</organism>
<dbReference type="RefSeq" id="WP_161258750.1">
    <property type="nucleotide sequence ID" value="NZ_WXEY01000011.1"/>
</dbReference>
<evidence type="ECO:0000313" key="3">
    <source>
        <dbReference type="Proteomes" id="UP000463470"/>
    </source>
</evidence>
<dbReference type="GO" id="GO:0003677">
    <property type="term" value="F:DNA binding"/>
    <property type="evidence" value="ECO:0007669"/>
    <property type="project" value="InterPro"/>
</dbReference>
<dbReference type="EMBL" id="WXEY01000011">
    <property type="protein sequence ID" value="MZP30217.1"/>
    <property type="molecule type" value="Genomic_DNA"/>
</dbReference>
<dbReference type="AlphaFoldDB" id="A0A845L146"/>
<dbReference type="Pfam" id="PF01381">
    <property type="entry name" value="HTH_3"/>
    <property type="match status" value="1"/>
</dbReference>
<dbReference type="InterPro" id="IPR001387">
    <property type="entry name" value="Cro/C1-type_HTH"/>
</dbReference>
<dbReference type="SUPFAM" id="SSF47413">
    <property type="entry name" value="lambda repressor-like DNA-binding domains"/>
    <property type="match status" value="1"/>
</dbReference>
<sequence length="156" mass="18163">MVSEKLREIRTEADLTQDKMAESIGISKKTLVDVEKGRKTLGFTAAALTALLFRRSETVQSLFGDMTIDVIEFVSRRAKSRAWYKTLGGRVWWNEECRQGPFIVQKHLFTPYYRIIDNVHYLHYYSLNREETYKRLTELGSETMMEENQGKEGEGP</sequence>
<dbReference type="InterPro" id="IPR010982">
    <property type="entry name" value="Lambda_DNA-bd_dom_sf"/>
</dbReference>
<evidence type="ECO:0000259" key="1">
    <source>
        <dbReference type="PROSITE" id="PS50943"/>
    </source>
</evidence>
<dbReference type="Proteomes" id="UP000463470">
    <property type="component" value="Unassembled WGS sequence"/>
</dbReference>
<evidence type="ECO:0000313" key="2">
    <source>
        <dbReference type="EMBL" id="MZP30217.1"/>
    </source>
</evidence>
<keyword evidence="3" id="KW-1185">Reference proteome</keyword>
<dbReference type="Gene3D" id="1.10.260.40">
    <property type="entry name" value="lambda repressor-like DNA-binding domains"/>
    <property type="match status" value="1"/>
</dbReference>
<dbReference type="CDD" id="cd00093">
    <property type="entry name" value="HTH_XRE"/>
    <property type="match status" value="1"/>
</dbReference>
<protein>
    <submittedName>
        <fullName evidence="2">Helix-turn-helix domain-containing protein</fullName>
    </submittedName>
</protein>
<reference evidence="2 3" key="1">
    <citation type="submission" date="2020-01" db="EMBL/GenBank/DDBJ databases">
        <title>Whole-genome sequence of Heliobacterium undosum DSM 13378.</title>
        <authorList>
            <person name="Kyndt J.A."/>
            <person name="Meyer T.E."/>
        </authorList>
    </citation>
    <scope>NUCLEOTIDE SEQUENCE [LARGE SCALE GENOMIC DNA]</scope>
    <source>
        <strain evidence="2 3">DSM 13378</strain>
    </source>
</reference>